<dbReference type="InterPro" id="IPR002501">
    <property type="entry name" value="PsdUridine_synth_N"/>
</dbReference>
<feature type="domain" description="tRNA pseudouridylate synthase B C-terminal" evidence="7">
    <location>
        <begin position="180"/>
        <end position="226"/>
    </location>
</feature>
<evidence type="ECO:0000313" key="8">
    <source>
        <dbReference type="EMBL" id="MST62193.1"/>
    </source>
</evidence>
<dbReference type="InterPro" id="IPR020103">
    <property type="entry name" value="PsdUridine_synth_cat_dom_sf"/>
</dbReference>
<dbReference type="EMBL" id="VUNE01000002">
    <property type="protein sequence ID" value="MST62193.1"/>
    <property type="molecule type" value="Genomic_DNA"/>
</dbReference>
<organism evidence="8 9">
    <name type="scientific">Peptostreptococcus porci</name>
    <dbReference type="NCBI Taxonomy" id="2652282"/>
    <lineage>
        <taxon>Bacteria</taxon>
        <taxon>Bacillati</taxon>
        <taxon>Bacillota</taxon>
        <taxon>Clostridia</taxon>
        <taxon>Peptostreptococcales</taxon>
        <taxon>Peptostreptococcaceae</taxon>
        <taxon>Peptostreptococcus</taxon>
    </lineage>
</organism>
<accession>A0A6N7XF16</accession>
<evidence type="ECO:0000259" key="6">
    <source>
        <dbReference type="Pfam" id="PF01509"/>
    </source>
</evidence>
<feature type="domain" description="Pseudouridine synthase II N-terminal" evidence="6">
    <location>
        <begin position="29"/>
        <end position="179"/>
    </location>
</feature>
<evidence type="ECO:0000259" key="7">
    <source>
        <dbReference type="Pfam" id="PF16198"/>
    </source>
</evidence>
<keyword evidence="3 5" id="KW-0819">tRNA processing</keyword>
<dbReference type="RefSeq" id="WP_154537593.1">
    <property type="nucleotide sequence ID" value="NZ_VUNE01000002.1"/>
</dbReference>
<dbReference type="Gene3D" id="3.30.2350.10">
    <property type="entry name" value="Pseudouridine synthase"/>
    <property type="match status" value="1"/>
</dbReference>
<keyword evidence="9" id="KW-1185">Reference proteome</keyword>
<dbReference type="InterPro" id="IPR014780">
    <property type="entry name" value="tRNA_psdUridine_synth_TruB"/>
</dbReference>
<protein>
    <recommendedName>
        <fullName evidence="5">tRNA pseudouridine synthase B</fullName>
        <ecNumber evidence="5">5.4.99.25</ecNumber>
    </recommendedName>
    <alternativeName>
        <fullName evidence="5">tRNA pseudouridine(55) synthase</fullName>
        <shortName evidence="5">Psi55 synthase</shortName>
    </alternativeName>
    <alternativeName>
        <fullName evidence="5">tRNA pseudouridylate synthase</fullName>
    </alternativeName>
    <alternativeName>
        <fullName evidence="5">tRNA-uridine isomerase</fullName>
    </alternativeName>
</protein>
<dbReference type="InterPro" id="IPR032819">
    <property type="entry name" value="TruB_C"/>
</dbReference>
<dbReference type="AlphaFoldDB" id="A0A6N7XF16"/>
<dbReference type="CDD" id="cd02573">
    <property type="entry name" value="PseudoU_synth_EcTruB"/>
    <property type="match status" value="1"/>
</dbReference>
<comment type="caution">
    <text evidence="8">The sequence shown here is derived from an EMBL/GenBank/DDBJ whole genome shotgun (WGS) entry which is preliminary data.</text>
</comment>
<dbReference type="Pfam" id="PF16198">
    <property type="entry name" value="TruB_C_2"/>
    <property type="match status" value="1"/>
</dbReference>
<dbReference type="PANTHER" id="PTHR13767:SF2">
    <property type="entry name" value="PSEUDOURIDYLATE SYNTHASE TRUB1"/>
    <property type="match status" value="1"/>
</dbReference>
<keyword evidence="4 5" id="KW-0413">Isomerase</keyword>
<dbReference type="GO" id="GO:0160148">
    <property type="term" value="F:tRNA pseudouridine(55) synthase activity"/>
    <property type="evidence" value="ECO:0007669"/>
    <property type="project" value="UniProtKB-EC"/>
</dbReference>
<reference evidence="8 9" key="1">
    <citation type="submission" date="2019-08" db="EMBL/GenBank/DDBJ databases">
        <title>In-depth cultivation of the pig gut microbiome towards novel bacterial diversity and tailored functional studies.</title>
        <authorList>
            <person name="Wylensek D."/>
            <person name="Hitch T.C.A."/>
            <person name="Clavel T."/>
        </authorList>
    </citation>
    <scope>NUCLEOTIDE SEQUENCE [LARGE SCALE GENOMIC DNA]</scope>
    <source>
        <strain evidence="8 9">WCA-SAB-591-4A-A</strain>
    </source>
</reference>
<evidence type="ECO:0000313" key="9">
    <source>
        <dbReference type="Proteomes" id="UP000440713"/>
    </source>
</evidence>
<evidence type="ECO:0000256" key="2">
    <source>
        <dbReference type="ARBA" id="ARBA00005642"/>
    </source>
</evidence>
<comment type="function">
    <text evidence="5">Responsible for synthesis of pseudouridine from uracil-55 in the psi GC loop of transfer RNAs.</text>
</comment>
<dbReference type="EC" id="5.4.99.25" evidence="5"/>
<comment type="catalytic activity">
    <reaction evidence="1 5">
        <text>uridine(55) in tRNA = pseudouridine(55) in tRNA</text>
        <dbReference type="Rhea" id="RHEA:42532"/>
        <dbReference type="Rhea" id="RHEA-COMP:10101"/>
        <dbReference type="Rhea" id="RHEA-COMP:10102"/>
        <dbReference type="ChEBI" id="CHEBI:65314"/>
        <dbReference type="ChEBI" id="CHEBI:65315"/>
        <dbReference type="EC" id="5.4.99.25"/>
    </reaction>
</comment>
<evidence type="ECO:0000256" key="3">
    <source>
        <dbReference type="ARBA" id="ARBA00022694"/>
    </source>
</evidence>
<evidence type="ECO:0000256" key="5">
    <source>
        <dbReference type="HAMAP-Rule" id="MF_01080"/>
    </source>
</evidence>
<evidence type="ECO:0000256" key="4">
    <source>
        <dbReference type="ARBA" id="ARBA00023235"/>
    </source>
</evidence>
<gene>
    <name evidence="5 8" type="primary">truB</name>
    <name evidence="8" type="ORF">FYJ71_04285</name>
</gene>
<dbReference type="Proteomes" id="UP000440713">
    <property type="component" value="Unassembled WGS sequence"/>
</dbReference>
<dbReference type="NCBIfam" id="TIGR00431">
    <property type="entry name" value="TruB"/>
    <property type="match status" value="1"/>
</dbReference>
<dbReference type="GO" id="GO:1990481">
    <property type="term" value="P:mRNA pseudouridine synthesis"/>
    <property type="evidence" value="ECO:0007669"/>
    <property type="project" value="TreeGrafter"/>
</dbReference>
<comment type="similarity">
    <text evidence="2 5">Belongs to the pseudouridine synthase TruB family. Type 1 subfamily.</text>
</comment>
<dbReference type="GO" id="GO:0003723">
    <property type="term" value="F:RNA binding"/>
    <property type="evidence" value="ECO:0007669"/>
    <property type="project" value="InterPro"/>
</dbReference>
<dbReference type="HAMAP" id="MF_01080">
    <property type="entry name" value="TruB_bact"/>
    <property type="match status" value="1"/>
</dbReference>
<dbReference type="PANTHER" id="PTHR13767">
    <property type="entry name" value="TRNA-PSEUDOURIDINE SYNTHASE"/>
    <property type="match status" value="1"/>
</dbReference>
<dbReference type="SUPFAM" id="SSF55120">
    <property type="entry name" value="Pseudouridine synthase"/>
    <property type="match status" value="1"/>
</dbReference>
<dbReference type="GO" id="GO:0031119">
    <property type="term" value="P:tRNA pseudouridine synthesis"/>
    <property type="evidence" value="ECO:0007669"/>
    <property type="project" value="UniProtKB-UniRule"/>
</dbReference>
<name>A0A6N7XF16_9FIRM</name>
<sequence>MESNIKFDRVVNINKPKGMTSHDVVYKVRKIFNTKKVGHTGTLDPDATGVLPICIGRATKLSDIILNKDKKYICEMTIGIETDTYDSSGTIVNEADTSSITEEDVIKALKTQSGVIDQYPPIYSALKVNGKKMCDIARSGNTDSIVIKSRKVEIFEITVLDIHLPRVRFEVHCSKGTYIRSICHDVGKILGVGAHMSDLIRTKSGIFKIEDSITLEELHKYFEDKEVFDHSYSVEETLSEFPFLKLKDNAVKYYSNGGKIEMNRFIEFDFDPNSVREFLFDSSKCQNCDKIYRVRVYSNENEFIGIGKLHLENDTLTVKSEKIFNIG</sequence>
<dbReference type="Pfam" id="PF01509">
    <property type="entry name" value="TruB_N"/>
    <property type="match status" value="1"/>
</dbReference>
<proteinExistence type="inferred from homology"/>
<evidence type="ECO:0000256" key="1">
    <source>
        <dbReference type="ARBA" id="ARBA00000385"/>
    </source>
</evidence>
<feature type="active site" description="Nucleophile" evidence="5">
    <location>
        <position position="44"/>
    </location>
</feature>